<proteinExistence type="predicted"/>
<evidence type="ECO:0000313" key="4">
    <source>
        <dbReference type="EMBL" id="MCS5712346.1"/>
    </source>
</evidence>
<dbReference type="PATRIC" id="fig|1590043.3.peg.879"/>
<reference evidence="3" key="1">
    <citation type="submission" date="2015-09" db="EMBL/GenBank/DDBJ databases">
        <title>Draft Genome Sequences of Two Novel Amoeba-resistant Intranuclear Bacteria, Candidatus Berkiella cookevillensis and Candidatus Berkiella aquae.</title>
        <authorList>
            <person name="Mehari Y.T."/>
            <person name="Arivett B.A."/>
            <person name="Farone A.L."/>
            <person name="Gunderson J.H."/>
            <person name="Farone M.B."/>
        </authorList>
    </citation>
    <scope>NUCLEOTIDE SEQUENCE [LARGE SCALE GENOMIC DNA]</scope>
    <source>
        <strain evidence="3">HT99</strain>
    </source>
</reference>
<feature type="transmembrane region" description="Helical" evidence="1">
    <location>
        <begin position="246"/>
        <end position="268"/>
    </location>
</feature>
<sequence>MSHNHESITLLEEKANPGIVESLYEHGLLSQQGREAGLSLLNPHLRWGYWISTILLILGWIFVLAGIVYFFAFNWEKMSTYYKFSTIQVSLLVCLAGAWAYAIDNLRGQLFLTGGCILVGVFLAVFGQIYQTGADSYLLFFAWALIIFPLVLISQFTPLWAIWLLLANITVILFWEQGLTIQAADQYYLYVLLLLVNGFALLLREWLYNRKIDWLQGRWHRILLTFAIIVISFIPISIYVMRNEFIAGSSLYSALLGLMMQIAFLYYYRYHFRDPWVFAMTLISFSLIFCEIVFKILNKLITNTTLNNLLMTLAILGIFSVSAYILRRRVS</sequence>
<reference evidence="4" key="2">
    <citation type="journal article" date="2016" name="Genome Announc.">
        <title>Draft Genome Sequences of Two Novel Amoeba-Resistant Intranuclear Bacteria, 'Candidatus Berkiella cookevillensis' and 'Candidatus Berkiella aquae'.</title>
        <authorList>
            <person name="Mehari Y.T."/>
            <person name="Arivett B.A."/>
            <person name="Farone A.L."/>
            <person name="Gunderson J.H."/>
            <person name="Farone M.B."/>
        </authorList>
    </citation>
    <scope>NUCLEOTIDE SEQUENCE</scope>
    <source>
        <strain evidence="4">HT99</strain>
    </source>
</reference>
<keyword evidence="1" id="KW-1133">Transmembrane helix</keyword>
<dbReference type="EMBL" id="LKAJ01000002">
    <property type="protein sequence ID" value="KRG22452.1"/>
    <property type="molecule type" value="Genomic_DNA"/>
</dbReference>
<feature type="transmembrane region" description="Helical" evidence="1">
    <location>
        <begin position="159"/>
        <end position="175"/>
    </location>
</feature>
<evidence type="ECO:0000313" key="5">
    <source>
        <dbReference type="Proteomes" id="UP000051497"/>
    </source>
</evidence>
<organism evidence="3">
    <name type="scientific">Candidatus Berkiella aquae</name>
    <dbReference type="NCBI Taxonomy" id="295108"/>
    <lineage>
        <taxon>Bacteria</taxon>
        <taxon>Pseudomonadati</taxon>
        <taxon>Pseudomonadota</taxon>
        <taxon>Gammaproteobacteria</taxon>
        <taxon>Candidatus Berkiellales</taxon>
        <taxon>Candidatus Berkiellaceae</taxon>
        <taxon>Candidatus Berkiella</taxon>
    </lineage>
</organism>
<dbReference type="Pfam" id="PF09925">
    <property type="entry name" value="DUF2157"/>
    <property type="match status" value="1"/>
</dbReference>
<gene>
    <name evidence="3" type="ORF">HT99x_00875</name>
    <name evidence="4" type="ORF">HT99x_012965</name>
</gene>
<evidence type="ECO:0000256" key="1">
    <source>
        <dbReference type="SAM" id="Phobius"/>
    </source>
</evidence>
<keyword evidence="1" id="KW-0812">Transmembrane</keyword>
<reference evidence="4" key="3">
    <citation type="submission" date="2021-06" db="EMBL/GenBank/DDBJ databases">
        <title>Genomic Description and Analysis of Intracellular Bacteria, Candidatus Berkiella cookevillensis and Candidatus Berkiella aquae.</title>
        <authorList>
            <person name="Kidane D.T."/>
            <person name="Mehari Y.T."/>
            <person name="Rice F.C."/>
            <person name="Arivett B.A."/>
            <person name="Farone A.L."/>
            <person name="Berk S.G."/>
            <person name="Farone M.B."/>
        </authorList>
    </citation>
    <scope>NUCLEOTIDE SEQUENCE</scope>
    <source>
        <strain evidence="4">HT99</strain>
    </source>
</reference>
<accession>A0A0Q9YZJ6</accession>
<dbReference type="EMBL" id="LKAJ02000001">
    <property type="protein sequence ID" value="MCS5712346.1"/>
    <property type="molecule type" value="Genomic_DNA"/>
</dbReference>
<dbReference type="OrthoDB" id="327621at2"/>
<dbReference type="STRING" id="295108.HT99x_00875"/>
<feature type="transmembrane region" description="Helical" evidence="1">
    <location>
        <begin position="187"/>
        <end position="207"/>
    </location>
</feature>
<feature type="transmembrane region" description="Helical" evidence="1">
    <location>
        <begin position="84"/>
        <end position="103"/>
    </location>
</feature>
<feature type="transmembrane region" description="Helical" evidence="1">
    <location>
        <begin position="275"/>
        <end position="297"/>
    </location>
</feature>
<evidence type="ECO:0000259" key="2">
    <source>
        <dbReference type="Pfam" id="PF09925"/>
    </source>
</evidence>
<protein>
    <submittedName>
        <fullName evidence="4">DUF2157 domain-containing protein</fullName>
    </submittedName>
</protein>
<feature type="transmembrane region" description="Helical" evidence="1">
    <location>
        <begin position="47"/>
        <end position="72"/>
    </location>
</feature>
<feature type="transmembrane region" description="Helical" evidence="1">
    <location>
        <begin position="110"/>
        <end position="130"/>
    </location>
</feature>
<keyword evidence="1" id="KW-0472">Membrane</keyword>
<feature type="transmembrane region" description="Helical" evidence="1">
    <location>
        <begin position="219"/>
        <end position="240"/>
    </location>
</feature>
<comment type="caution">
    <text evidence="3">The sequence shown here is derived from an EMBL/GenBank/DDBJ whole genome shotgun (WGS) entry which is preliminary data.</text>
</comment>
<dbReference type="InterPro" id="IPR018677">
    <property type="entry name" value="DUF2157"/>
</dbReference>
<evidence type="ECO:0000313" key="3">
    <source>
        <dbReference type="EMBL" id="KRG22452.1"/>
    </source>
</evidence>
<feature type="domain" description="DUF2157" evidence="2">
    <location>
        <begin position="24"/>
        <end position="160"/>
    </location>
</feature>
<dbReference type="AlphaFoldDB" id="A0A0Q9YZJ6"/>
<dbReference type="RefSeq" id="WP_158003358.1">
    <property type="nucleotide sequence ID" value="NZ_LKAJ02000001.1"/>
</dbReference>
<keyword evidence="5" id="KW-1185">Reference proteome</keyword>
<dbReference type="Proteomes" id="UP000051497">
    <property type="component" value="Unassembled WGS sequence"/>
</dbReference>
<feature type="transmembrane region" description="Helical" evidence="1">
    <location>
        <begin position="136"/>
        <end position="152"/>
    </location>
</feature>
<name>A0A0Q9YZJ6_9GAMM</name>
<feature type="transmembrane region" description="Helical" evidence="1">
    <location>
        <begin position="309"/>
        <end position="326"/>
    </location>
</feature>